<reference evidence="10 11" key="1">
    <citation type="journal article" date="2011" name="Science">
        <title>The Selaginella genome identifies genetic changes associated with the evolution of vascular plants.</title>
        <authorList>
            <person name="Banks J.A."/>
            <person name="Nishiyama T."/>
            <person name="Hasebe M."/>
            <person name="Bowman J.L."/>
            <person name="Gribskov M."/>
            <person name="dePamphilis C."/>
            <person name="Albert V.A."/>
            <person name="Aono N."/>
            <person name="Aoyama T."/>
            <person name="Ambrose B.A."/>
            <person name="Ashton N.W."/>
            <person name="Axtell M.J."/>
            <person name="Barker E."/>
            <person name="Barker M.S."/>
            <person name="Bennetzen J.L."/>
            <person name="Bonawitz N.D."/>
            <person name="Chapple C."/>
            <person name="Cheng C."/>
            <person name="Correa L.G."/>
            <person name="Dacre M."/>
            <person name="DeBarry J."/>
            <person name="Dreyer I."/>
            <person name="Elias M."/>
            <person name="Engstrom E.M."/>
            <person name="Estelle M."/>
            <person name="Feng L."/>
            <person name="Finet C."/>
            <person name="Floyd S.K."/>
            <person name="Frommer W.B."/>
            <person name="Fujita T."/>
            <person name="Gramzow L."/>
            <person name="Gutensohn M."/>
            <person name="Harholt J."/>
            <person name="Hattori M."/>
            <person name="Heyl A."/>
            <person name="Hirai T."/>
            <person name="Hiwatashi Y."/>
            <person name="Ishikawa M."/>
            <person name="Iwata M."/>
            <person name="Karol K.G."/>
            <person name="Koehler B."/>
            <person name="Kolukisaoglu U."/>
            <person name="Kubo M."/>
            <person name="Kurata T."/>
            <person name="Lalonde S."/>
            <person name="Li K."/>
            <person name="Li Y."/>
            <person name="Litt A."/>
            <person name="Lyons E."/>
            <person name="Manning G."/>
            <person name="Maruyama T."/>
            <person name="Michael T.P."/>
            <person name="Mikami K."/>
            <person name="Miyazaki S."/>
            <person name="Morinaga S."/>
            <person name="Murata T."/>
            <person name="Mueller-Roeber B."/>
            <person name="Nelson D.R."/>
            <person name="Obara M."/>
            <person name="Oguri Y."/>
            <person name="Olmstead R.G."/>
            <person name="Onodera N."/>
            <person name="Petersen B.L."/>
            <person name="Pils B."/>
            <person name="Prigge M."/>
            <person name="Rensing S.A."/>
            <person name="Riano-Pachon D.M."/>
            <person name="Roberts A.W."/>
            <person name="Sato Y."/>
            <person name="Scheller H.V."/>
            <person name="Schulz B."/>
            <person name="Schulz C."/>
            <person name="Shakirov E.V."/>
            <person name="Shibagaki N."/>
            <person name="Shinohara N."/>
            <person name="Shippen D.E."/>
            <person name="Soerensen I."/>
            <person name="Sotooka R."/>
            <person name="Sugimoto N."/>
            <person name="Sugita M."/>
            <person name="Sumikawa N."/>
            <person name="Tanurdzic M."/>
            <person name="Theissen G."/>
            <person name="Ulvskov P."/>
            <person name="Wakazuki S."/>
            <person name="Weng J.K."/>
            <person name="Willats W.W."/>
            <person name="Wipf D."/>
            <person name="Wolf P.G."/>
            <person name="Yang L."/>
            <person name="Zimmer A.D."/>
            <person name="Zhu Q."/>
            <person name="Mitros T."/>
            <person name="Hellsten U."/>
            <person name="Loque D."/>
            <person name="Otillar R."/>
            <person name="Salamov A."/>
            <person name="Schmutz J."/>
            <person name="Shapiro H."/>
            <person name="Lindquist E."/>
            <person name="Lucas S."/>
            <person name="Rokhsar D."/>
            <person name="Grigoriev I.V."/>
        </authorList>
    </citation>
    <scope>NUCLEOTIDE SEQUENCE [LARGE SCALE GENOMIC DNA]</scope>
</reference>
<dbReference type="PANTHER" id="PTHR12961">
    <property type="entry name" value="CONSERVED OLIGOMERIC GOLGI COMPLEX COMPONENT 2"/>
    <property type="match status" value="1"/>
</dbReference>
<dbReference type="eggNOG" id="KOG4585">
    <property type="taxonomic scope" value="Eukaryota"/>
</dbReference>
<dbReference type="GO" id="GO:0015031">
    <property type="term" value="P:protein transport"/>
    <property type="evidence" value="ECO:0007669"/>
    <property type="project" value="UniProtKB-KW"/>
</dbReference>
<evidence type="ECO:0000313" key="11">
    <source>
        <dbReference type="Proteomes" id="UP000001514"/>
    </source>
</evidence>
<dbReference type="GO" id="GO:0000139">
    <property type="term" value="C:Golgi membrane"/>
    <property type="evidence" value="ECO:0007669"/>
    <property type="project" value="UniProtKB-SubCell"/>
</dbReference>
<dbReference type="PANTHER" id="PTHR12961:SF0">
    <property type="entry name" value="CONSERVED OLIGOMERIC GOLGI COMPLEX SUBUNIT 2"/>
    <property type="match status" value="1"/>
</dbReference>
<dbReference type="Pfam" id="PF06148">
    <property type="entry name" value="COG2_N"/>
    <property type="match status" value="1"/>
</dbReference>
<evidence type="ECO:0000256" key="6">
    <source>
        <dbReference type="ARBA" id="ARBA00023034"/>
    </source>
</evidence>
<dbReference type="GO" id="GO:0006891">
    <property type="term" value="P:intra-Golgi vesicle-mediated transport"/>
    <property type="evidence" value="ECO:0000318"/>
    <property type="project" value="GO_Central"/>
</dbReference>
<keyword evidence="5" id="KW-0653">Protein transport</keyword>
<protein>
    <recommendedName>
        <fullName evidence="3">Conserved oligomeric Golgi complex subunit 2</fullName>
    </recommendedName>
    <alternativeName>
        <fullName evidence="8">Component of oligomeric Golgi complex 2</fullName>
    </alternativeName>
</protein>
<dbReference type="GO" id="GO:0017119">
    <property type="term" value="C:Golgi transport complex"/>
    <property type="evidence" value="ECO:0000318"/>
    <property type="project" value="GO_Central"/>
</dbReference>
<keyword evidence="4" id="KW-0813">Transport</keyword>
<name>D8STH1_SELML</name>
<dbReference type="eggNOG" id="KOG2307">
    <property type="taxonomic scope" value="Eukaryota"/>
</dbReference>
<dbReference type="Gramene" id="EFJ12261">
    <property type="protein sequence ID" value="EFJ12261"/>
    <property type="gene ID" value="SELMODRAFT_425553"/>
</dbReference>
<dbReference type="GO" id="GO:0007030">
    <property type="term" value="P:Golgi organization"/>
    <property type="evidence" value="ECO:0000318"/>
    <property type="project" value="GO_Central"/>
</dbReference>
<dbReference type="InterPro" id="IPR024602">
    <property type="entry name" value="COG_su2_N"/>
</dbReference>
<keyword evidence="6" id="KW-0333">Golgi apparatus</keyword>
<organism evidence="11">
    <name type="scientific">Selaginella moellendorffii</name>
    <name type="common">Spikemoss</name>
    <dbReference type="NCBI Taxonomy" id="88036"/>
    <lineage>
        <taxon>Eukaryota</taxon>
        <taxon>Viridiplantae</taxon>
        <taxon>Streptophyta</taxon>
        <taxon>Embryophyta</taxon>
        <taxon>Tracheophyta</taxon>
        <taxon>Lycopodiopsida</taxon>
        <taxon>Selaginellales</taxon>
        <taxon>Selaginellaceae</taxon>
        <taxon>Selaginella</taxon>
    </lineage>
</organism>
<sequence length="445" mass="50885">MASSSFRYVLHGVGPLSLTLSQTQIKCFKEDYEDEKLETTLQQQSVLVYHHMCFVVVGSWLQLNLFQEGNFYIKPRSLHWFCHWVDEITPPPDLINIPSRYVPVDLSAIKIGFKSLCGFLNCCGAIDYMHFKVELPGNVFASDYYNKDRDYSIVIQAIVDNEAKRAQSGEILNGPAVSRSQYQFREYIIGDSGYYELPWLVIPFPSANGTELRETFNFYLSSSRMGFNCNTHISSLCSFMPLKALHGKLRSHLAALKNELVELINRDVNDFRRFSSCCLTALMWFPRLWIRSTTVVTTHGVDCWSELQDLPFIKTIEKRIQNANASLRENLEKCIKTGMERCDKKVLYHCLHAYVAIDDTARAEKAFHITIVAPFVSRIFPGNSFKDLVGGGAMDKLEEDYKQETLDLMCLIFLETPFLKNFFSLFLGKILISDPHSTAKLIGNT</sequence>
<feature type="domain" description="Conserved oligomeric Golgi complex subunit 2 N-terminal" evidence="9">
    <location>
        <begin position="227"/>
        <end position="275"/>
    </location>
</feature>
<evidence type="ECO:0000259" key="9">
    <source>
        <dbReference type="Pfam" id="PF06148"/>
    </source>
</evidence>
<keyword evidence="11" id="KW-1185">Reference proteome</keyword>
<comment type="subcellular location">
    <subcellularLocation>
        <location evidence="1">Golgi apparatus membrane</location>
        <topology evidence="1">Peripheral membrane protein</topology>
    </subcellularLocation>
</comment>
<evidence type="ECO:0000256" key="3">
    <source>
        <dbReference type="ARBA" id="ARBA00020977"/>
    </source>
</evidence>
<comment type="similarity">
    <text evidence="2">Belongs to the COG2 family.</text>
</comment>
<evidence type="ECO:0000256" key="8">
    <source>
        <dbReference type="ARBA" id="ARBA00031344"/>
    </source>
</evidence>
<dbReference type="EMBL" id="GL377640">
    <property type="protein sequence ID" value="EFJ12261.1"/>
    <property type="molecule type" value="Genomic_DNA"/>
</dbReference>
<keyword evidence="7" id="KW-0472">Membrane</keyword>
<gene>
    <name evidence="10" type="ORF">SELMODRAFT_425553</name>
</gene>
<dbReference type="STRING" id="88036.D8STH1"/>
<dbReference type="HOGENOM" id="CLU_615946_0_0_1"/>
<evidence type="ECO:0000256" key="7">
    <source>
        <dbReference type="ARBA" id="ARBA00023136"/>
    </source>
</evidence>
<evidence type="ECO:0000256" key="1">
    <source>
        <dbReference type="ARBA" id="ARBA00004395"/>
    </source>
</evidence>
<dbReference type="KEGG" id="smo:SELMODRAFT_425553"/>
<proteinExistence type="inferred from homology"/>
<evidence type="ECO:0000256" key="4">
    <source>
        <dbReference type="ARBA" id="ARBA00022448"/>
    </source>
</evidence>
<evidence type="ECO:0000256" key="5">
    <source>
        <dbReference type="ARBA" id="ARBA00022927"/>
    </source>
</evidence>
<dbReference type="Proteomes" id="UP000001514">
    <property type="component" value="Unassembled WGS sequence"/>
</dbReference>
<evidence type="ECO:0000313" key="10">
    <source>
        <dbReference type="EMBL" id="EFJ12261.1"/>
    </source>
</evidence>
<dbReference type="AlphaFoldDB" id="D8STH1"/>
<evidence type="ECO:0000256" key="2">
    <source>
        <dbReference type="ARBA" id="ARBA00007603"/>
    </source>
</evidence>
<dbReference type="InParanoid" id="D8STH1"/>
<accession>D8STH1</accession>
<dbReference type="InterPro" id="IPR009316">
    <property type="entry name" value="COG2"/>
</dbReference>